<accession>A0A1M6CFM2</accession>
<protein>
    <submittedName>
        <fullName evidence="1">Uncharacterized protein</fullName>
    </submittedName>
</protein>
<evidence type="ECO:0000313" key="1">
    <source>
        <dbReference type="EMBL" id="SHI59498.1"/>
    </source>
</evidence>
<dbReference type="AlphaFoldDB" id="A0A1M6CFM2"/>
<keyword evidence="2" id="KW-1185">Reference proteome</keyword>
<organism evidence="1 2">
    <name type="scientific">Cruoricaptor ignavus</name>
    <dbReference type="NCBI Taxonomy" id="1118202"/>
    <lineage>
        <taxon>Bacteria</taxon>
        <taxon>Pseudomonadati</taxon>
        <taxon>Bacteroidota</taxon>
        <taxon>Flavobacteriia</taxon>
        <taxon>Flavobacteriales</taxon>
        <taxon>Weeksellaceae</taxon>
        <taxon>Cruoricaptor</taxon>
    </lineage>
</organism>
<dbReference type="STRING" id="1118202.SAMN05443429_102322"/>
<proteinExistence type="predicted"/>
<sequence>MANLRKTKEFSVNFLAIKISGLNYNAKFAKIKKLYGSRIFGIA</sequence>
<evidence type="ECO:0000313" key="2">
    <source>
        <dbReference type="Proteomes" id="UP000184335"/>
    </source>
</evidence>
<reference evidence="1 2" key="1">
    <citation type="submission" date="2016-11" db="EMBL/GenBank/DDBJ databases">
        <authorList>
            <person name="Jaros S."/>
            <person name="Januszkiewicz K."/>
            <person name="Wedrychowicz H."/>
        </authorList>
    </citation>
    <scope>NUCLEOTIDE SEQUENCE [LARGE SCALE GENOMIC DNA]</scope>
    <source>
        <strain evidence="1 2">DSM 25479</strain>
    </source>
</reference>
<name>A0A1M6CFM2_9FLAO</name>
<dbReference type="Proteomes" id="UP000184335">
    <property type="component" value="Unassembled WGS sequence"/>
</dbReference>
<gene>
    <name evidence="1" type="ORF">SAMN05443429_102322</name>
</gene>
<dbReference type="EMBL" id="FQYI01000002">
    <property type="protein sequence ID" value="SHI59498.1"/>
    <property type="molecule type" value="Genomic_DNA"/>
</dbReference>